<dbReference type="Proteomes" id="UP001057025">
    <property type="component" value="Chromosome"/>
</dbReference>
<dbReference type="RefSeq" id="WP_252796773.1">
    <property type="nucleotide sequence ID" value="NZ_CP097118.1"/>
</dbReference>
<reference evidence="1" key="1">
    <citation type="submission" date="2022-05" db="EMBL/GenBank/DDBJ databases">
        <authorList>
            <person name="Oliphant S.A."/>
            <person name="Watson-Haigh N.S."/>
            <person name="Sumby K.M."/>
            <person name="Gardner J.M."/>
            <person name="Jiranek V."/>
        </authorList>
    </citation>
    <scope>NUCLEOTIDE SEQUENCE</scope>
    <source>
        <strain evidence="1">KI11_C11</strain>
    </source>
</reference>
<name>A0ABY5BQZ7_9LACO</name>
<evidence type="ECO:0000313" key="1">
    <source>
        <dbReference type="EMBL" id="USS87477.1"/>
    </source>
</evidence>
<protein>
    <submittedName>
        <fullName evidence="1">Uncharacterized protein</fullName>
    </submittedName>
</protein>
<accession>A0ABY5BQZ7</accession>
<dbReference type="EMBL" id="CP097118">
    <property type="protein sequence ID" value="USS87477.1"/>
    <property type="molecule type" value="Genomic_DNA"/>
</dbReference>
<evidence type="ECO:0000313" key="2">
    <source>
        <dbReference type="Proteomes" id="UP001057025"/>
    </source>
</evidence>
<proteinExistence type="predicted"/>
<keyword evidence="2" id="KW-1185">Reference proteome</keyword>
<organism evidence="1 2">
    <name type="scientific">Fructilactobacillus hinvesii</name>
    <dbReference type="NCBI Taxonomy" id="2940300"/>
    <lineage>
        <taxon>Bacteria</taxon>
        <taxon>Bacillati</taxon>
        <taxon>Bacillota</taxon>
        <taxon>Bacilli</taxon>
        <taxon>Lactobacillales</taxon>
        <taxon>Lactobacillaceae</taxon>
        <taxon>Fructilactobacillus</taxon>
    </lineage>
</organism>
<gene>
    <name evidence="1" type="ORF">M3M39_04975</name>
</gene>
<sequence>MKELKGLIVTQSKYAAYGLTKEMYAALLKGNTVGSSKFYDVASSIDNTISFVSELAGYPIKYTYYIKSIKAAYLDGMDFSSFIITSGALMKASEDDLHECITRMKDTIIPSGYDPFGPLTNLLPGFPR</sequence>